<dbReference type="AlphaFoldDB" id="A0A1H0T7J5"/>
<dbReference type="Pfam" id="PF00355">
    <property type="entry name" value="Rieske"/>
    <property type="match status" value="1"/>
</dbReference>
<dbReference type="InterPro" id="IPR017941">
    <property type="entry name" value="Rieske_2Fe-2S"/>
</dbReference>
<keyword evidence="8" id="KW-1185">Reference proteome</keyword>
<evidence type="ECO:0000256" key="4">
    <source>
        <dbReference type="ARBA" id="ARBA00023004"/>
    </source>
</evidence>
<dbReference type="STRING" id="930152.SAMN05216565_103329"/>
<keyword evidence="7" id="KW-0489">Methyltransferase</keyword>
<dbReference type="GO" id="GO:0004497">
    <property type="term" value="F:monooxygenase activity"/>
    <property type="evidence" value="ECO:0007669"/>
    <property type="project" value="UniProtKB-KW"/>
</dbReference>
<dbReference type="GO" id="GO:0016705">
    <property type="term" value="F:oxidoreductase activity, acting on paired donors, with incorporation or reduction of molecular oxygen"/>
    <property type="evidence" value="ECO:0007669"/>
    <property type="project" value="UniProtKB-ARBA"/>
</dbReference>
<dbReference type="SUPFAM" id="SSF50022">
    <property type="entry name" value="ISP domain"/>
    <property type="match status" value="1"/>
</dbReference>
<keyword evidence="7" id="KW-0808">Transferase</keyword>
<dbReference type="CDD" id="cd03469">
    <property type="entry name" value="Rieske_RO_Alpha_N"/>
    <property type="match status" value="1"/>
</dbReference>
<dbReference type="GO" id="GO:0008168">
    <property type="term" value="F:methyltransferase activity"/>
    <property type="evidence" value="ECO:0007669"/>
    <property type="project" value="UniProtKB-KW"/>
</dbReference>
<keyword evidence="7" id="KW-0503">Monooxygenase</keyword>
<keyword evidence="1" id="KW-0001">2Fe-2S</keyword>
<evidence type="ECO:0000313" key="7">
    <source>
        <dbReference type="EMBL" id="SDP49989.1"/>
    </source>
</evidence>
<dbReference type="InterPro" id="IPR050584">
    <property type="entry name" value="Cholesterol_7-desaturase"/>
</dbReference>
<evidence type="ECO:0000256" key="5">
    <source>
        <dbReference type="ARBA" id="ARBA00023014"/>
    </source>
</evidence>
<gene>
    <name evidence="7" type="ORF">SAMN05216565_103329</name>
</gene>
<dbReference type="Pfam" id="PF19112">
    <property type="entry name" value="VanA_C"/>
    <property type="match status" value="1"/>
</dbReference>
<dbReference type="Proteomes" id="UP000199159">
    <property type="component" value="Unassembled WGS sequence"/>
</dbReference>
<dbReference type="InterPro" id="IPR036922">
    <property type="entry name" value="Rieske_2Fe-2S_sf"/>
</dbReference>
<dbReference type="PANTHER" id="PTHR21266">
    <property type="entry name" value="IRON-SULFUR DOMAIN CONTAINING PROTEIN"/>
    <property type="match status" value="1"/>
</dbReference>
<evidence type="ECO:0000256" key="1">
    <source>
        <dbReference type="ARBA" id="ARBA00022714"/>
    </source>
</evidence>
<dbReference type="Gene3D" id="2.102.10.10">
    <property type="entry name" value="Rieske [2Fe-2S] iron-sulphur domain"/>
    <property type="match status" value="1"/>
</dbReference>
<organism evidence="7 8">
    <name type="scientific">Litchfieldia salsa</name>
    <dbReference type="NCBI Taxonomy" id="930152"/>
    <lineage>
        <taxon>Bacteria</taxon>
        <taxon>Bacillati</taxon>
        <taxon>Bacillota</taxon>
        <taxon>Bacilli</taxon>
        <taxon>Bacillales</taxon>
        <taxon>Bacillaceae</taxon>
        <taxon>Litchfieldia</taxon>
    </lineage>
</organism>
<evidence type="ECO:0000256" key="2">
    <source>
        <dbReference type="ARBA" id="ARBA00022723"/>
    </source>
</evidence>
<sequence length="327" mass="37027">MLIQDHVLLHQWHPVLLSRDLTEVPRSVEVLGEKLVVFRTSKGVHAFKDLCIHRGVPLSLGKIVEDQIVCPYHGWTYNSCGTCTRIPSMPKERAIPSKAKTVTYSCAEEFGFIWVCIGEPNLTNPTIGDGTFDDPSYSTVIMGPYEINAAGPRLIENFLDVSHLMYVHEGLLGDSEYSEISDYQVHQVNGTLVTDEIEVYQPDPDGRGHGVNSLYTYKVFNPLCCSFTKKIIGSDDYFDLYLIVLPVNEQQSNAFMMMERNYALNDPDKIFIDFQDLLIEQDKVIVENQKPELLPLDLQAELHLKCDRLSIAYRKMLQDKGLSFGTA</sequence>
<keyword evidence="3" id="KW-0560">Oxidoreductase</keyword>
<keyword evidence="4" id="KW-0408">Iron</keyword>
<feature type="domain" description="Rieske" evidence="6">
    <location>
        <begin position="12"/>
        <end position="115"/>
    </location>
</feature>
<dbReference type="PROSITE" id="PS51296">
    <property type="entry name" value="RIESKE"/>
    <property type="match status" value="1"/>
</dbReference>
<dbReference type="InterPro" id="IPR015881">
    <property type="entry name" value="ARHD_Rieske_2Fe_2S"/>
</dbReference>
<keyword evidence="5" id="KW-0411">Iron-sulfur</keyword>
<dbReference type="InterPro" id="IPR044043">
    <property type="entry name" value="VanA_C_cat"/>
</dbReference>
<evidence type="ECO:0000259" key="6">
    <source>
        <dbReference type="PROSITE" id="PS51296"/>
    </source>
</evidence>
<protein>
    <submittedName>
        <fullName evidence="7">Vanillate O-demethylase monooxygenase subunit</fullName>
    </submittedName>
</protein>
<accession>A0A1H0T7J5</accession>
<evidence type="ECO:0000313" key="8">
    <source>
        <dbReference type="Proteomes" id="UP000199159"/>
    </source>
</evidence>
<keyword evidence="2" id="KW-0479">Metal-binding</keyword>
<dbReference type="RefSeq" id="WP_175490235.1">
    <property type="nucleotide sequence ID" value="NZ_FNJU01000003.1"/>
</dbReference>
<reference evidence="8" key="1">
    <citation type="submission" date="2016-10" db="EMBL/GenBank/DDBJ databases">
        <authorList>
            <person name="Varghese N."/>
            <person name="Submissions S."/>
        </authorList>
    </citation>
    <scope>NUCLEOTIDE SEQUENCE [LARGE SCALE GENOMIC DNA]</scope>
    <source>
        <strain evidence="8">IBRC-M10078</strain>
    </source>
</reference>
<dbReference type="PANTHER" id="PTHR21266:SF60">
    <property type="entry name" value="3-KETOSTEROID-9-ALPHA-MONOOXYGENASE, OXYGENASE COMPONENT"/>
    <property type="match status" value="1"/>
</dbReference>
<dbReference type="Gene3D" id="3.90.380.10">
    <property type="entry name" value="Naphthalene 1,2-dioxygenase Alpha Subunit, Chain A, domain 1"/>
    <property type="match status" value="1"/>
</dbReference>
<dbReference type="PROSITE" id="PS00570">
    <property type="entry name" value="RING_HYDROXYL_ALPHA"/>
    <property type="match status" value="1"/>
</dbReference>
<dbReference type="GO" id="GO:0005506">
    <property type="term" value="F:iron ion binding"/>
    <property type="evidence" value="ECO:0007669"/>
    <property type="project" value="InterPro"/>
</dbReference>
<proteinExistence type="predicted"/>
<dbReference type="SUPFAM" id="SSF55961">
    <property type="entry name" value="Bet v1-like"/>
    <property type="match status" value="1"/>
</dbReference>
<name>A0A1H0T7J5_9BACI</name>
<dbReference type="EMBL" id="FNJU01000003">
    <property type="protein sequence ID" value="SDP49989.1"/>
    <property type="molecule type" value="Genomic_DNA"/>
</dbReference>
<dbReference type="GO" id="GO:0032259">
    <property type="term" value="P:methylation"/>
    <property type="evidence" value="ECO:0007669"/>
    <property type="project" value="UniProtKB-KW"/>
</dbReference>
<dbReference type="GO" id="GO:0051537">
    <property type="term" value="F:2 iron, 2 sulfur cluster binding"/>
    <property type="evidence" value="ECO:0007669"/>
    <property type="project" value="UniProtKB-KW"/>
</dbReference>
<evidence type="ECO:0000256" key="3">
    <source>
        <dbReference type="ARBA" id="ARBA00023002"/>
    </source>
</evidence>